<organism evidence="2 3">
    <name type="scientific">Streptodolium elevatio</name>
    <dbReference type="NCBI Taxonomy" id="3157996"/>
    <lineage>
        <taxon>Bacteria</taxon>
        <taxon>Bacillati</taxon>
        <taxon>Actinomycetota</taxon>
        <taxon>Actinomycetes</taxon>
        <taxon>Kitasatosporales</taxon>
        <taxon>Streptomycetaceae</taxon>
        <taxon>Streptodolium</taxon>
    </lineage>
</organism>
<feature type="chain" id="PRO_5046082797" evidence="1">
    <location>
        <begin position="31"/>
        <end position="147"/>
    </location>
</feature>
<keyword evidence="3" id="KW-1185">Reference proteome</keyword>
<dbReference type="EMBL" id="JBEZFP010000043">
    <property type="protein sequence ID" value="MEU8135449.1"/>
    <property type="molecule type" value="Genomic_DNA"/>
</dbReference>
<accession>A0ABV3DI79</accession>
<reference evidence="2 3" key="1">
    <citation type="submission" date="2024-06" db="EMBL/GenBank/DDBJ databases">
        <title>The Natural Products Discovery Center: Release of the First 8490 Sequenced Strains for Exploring Actinobacteria Biosynthetic Diversity.</title>
        <authorList>
            <person name="Kalkreuter E."/>
            <person name="Kautsar S.A."/>
            <person name="Yang D."/>
            <person name="Bader C.D."/>
            <person name="Teijaro C.N."/>
            <person name="Fluegel L."/>
            <person name="Davis C.M."/>
            <person name="Simpson J.R."/>
            <person name="Lauterbach L."/>
            <person name="Steele A.D."/>
            <person name="Gui C."/>
            <person name="Meng S."/>
            <person name="Li G."/>
            <person name="Viehrig K."/>
            <person name="Ye F."/>
            <person name="Su P."/>
            <person name="Kiefer A.F."/>
            <person name="Nichols A."/>
            <person name="Cepeda A.J."/>
            <person name="Yan W."/>
            <person name="Fan B."/>
            <person name="Jiang Y."/>
            <person name="Adhikari A."/>
            <person name="Zheng C.-J."/>
            <person name="Schuster L."/>
            <person name="Cowan T.M."/>
            <person name="Smanski M.J."/>
            <person name="Chevrette M.G."/>
            <person name="De Carvalho L.P.S."/>
            <person name="Shen B."/>
        </authorList>
    </citation>
    <scope>NUCLEOTIDE SEQUENCE [LARGE SCALE GENOMIC DNA]</scope>
    <source>
        <strain evidence="2 3">NPDC048946</strain>
    </source>
</reference>
<evidence type="ECO:0000313" key="3">
    <source>
        <dbReference type="Proteomes" id="UP001551482"/>
    </source>
</evidence>
<proteinExistence type="predicted"/>
<protein>
    <submittedName>
        <fullName evidence="2">Peptidase inhibitor family I36 protein</fullName>
    </submittedName>
</protein>
<name>A0ABV3DI79_9ACTN</name>
<sequence>MSRNRKFTALALGGAAVLGSIVLTATPASAGPGTCKRGVDVCLYYNSDFKGAKYGLSETRSYNGLKFAGGNGAGQAVKNNAASVHNMNVRLTARITYNSTGSQCRAACQDLPPVAKANLKPSMKNENAAQYLYNKHGGPGGDPEARR</sequence>
<evidence type="ECO:0000313" key="2">
    <source>
        <dbReference type="EMBL" id="MEU8135449.1"/>
    </source>
</evidence>
<dbReference type="RefSeq" id="WP_358355203.1">
    <property type="nucleotide sequence ID" value="NZ_JBEZFP010000043.1"/>
</dbReference>
<keyword evidence="1" id="KW-0732">Signal</keyword>
<dbReference type="Proteomes" id="UP001551482">
    <property type="component" value="Unassembled WGS sequence"/>
</dbReference>
<feature type="signal peptide" evidence="1">
    <location>
        <begin position="1"/>
        <end position="30"/>
    </location>
</feature>
<comment type="caution">
    <text evidence="2">The sequence shown here is derived from an EMBL/GenBank/DDBJ whole genome shotgun (WGS) entry which is preliminary data.</text>
</comment>
<dbReference type="Pfam" id="PF03995">
    <property type="entry name" value="Inhibitor_I36"/>
    <property type="match status" value="1"/>
</dbReference>
<evidence type="ECO:0000256" key="1">
    <source>
        <dbReference type="SAM" id="SignalP"/>
    </source>
</evidence>
<gene>
    <name evidence="2" type="ORF">AB0C36_18240</name>
</gene>